<name>A0A1C7LNR0_GRIFR</name>
<reference evidence="2 3" key="1">
    <citation type="submission" date="2016-03" db="EMBL/GenBank/DDBJ databases">
        <title>Whole genome sequencing of Grifola frondosa 9006-11.</title>
        <authorList>
            <person name="Min B."/>
            <person name="Park H."/>
            <person name="Kim J.-G."/>
            <person name="Cho H."/>
            <person name="Oh Y.-L."/>
            <person name="Kong W.-S."/>
            <person name="Choi I.-G."/>
        </authorList>
    </citation>
    <scope>NUCLEOTIDE SEQUENCE [LARGE SCALE GENOMIC DNA]</scope>
    <source>
        <strain evidence="2 3">9006-11</strain>
    </source>
</reference>
<evidence type="ECO:0000256" key="1">
    <source>
        <dbReference type="SAM" id="MobiDB-lite"/>
    </source>
</evidence>
<dbReference type="AlphaFoldDB" id="A0A1C7LNR0"/>
<organism evidence="2 3">
    <name type="scientific">Grifola frondosa</name>
    <name type="common">Maitake</name>
    <name type="synonym">Polyporus frondosus</name>
    <dbReference type="NCBI Taxonomy" id="5627"/>
    <lineage>
        <taxon>Eukaryota</taxon>
        <taxon>Fungi</taxon>
        <taxon>Dikarya</taxon>
        <taxon>Basidiomycota</taxon>
        <taxon>Agaricomycotina</taxon>
        <taxon>Agaricomycetes</taxon>
        <taxon>Polyporales</taxon>
        <taxon>Grifolaceae</taxon>
        <taxon>Grifola</taxon>
    </lineage>
</organism>
<dbReference type="EMBL" id="LUGG01000032">
    <property type="protein sequence ID" value="OBZ66250.1"/>
    <property type="molecule type" value="Genomic_DNA"/>
</dbReference>
<feature type="region of interest" description="Disordered" evidence="1">
    <location>
        <begin position="425"/>
        <end position="573"/>
    </location>
</feature>
<protein>
    <submittedName>
        <fullName evidence="2">Uncharacterized protein</fullName>
    </submittedName>
</protein>
<sequence>MILLEREQPALTTPRIPLADLDLEETPKPIHIRRQPRVSDYEALPGGSSESSALSPAPQGSPLAQVINAINLSAMTISDSSPSFPSPLSTLSVGAHEENDSCPCPEISVCSPSDTPITSPKSAEFTTASTLQAVLPGSATLRPTTGLAKFAADDPRRTSIDLHSSFQLQMQCEELSFDLLNDKISFLGHGQDSFWPNMDDPSLDFEEERAMVSHVSETHNEKDISSPSDNEVPAEITVEDSGNVKEDELEKVPYADTIGSPPFQPAGLKELSPAPISCESSVSMPIPQSPITKKHASPIEHEPRPSNLFLPSSAPEITAIMASPAPPPVLPSVPALRITKKTWKLHGHSIAGSSNSITNRTSIATSVGTSRRLSVSKSINAAQVPNKDAAMVELAPAQVTASKPVTVIRGVQRPPIAMHASGTVVIGIPTSERSSQSQKEKSRMPSKTDGGRFAAAGVQRPKIGSGALQNAGKEKSRVTSLVTRPAPSAGPMPSRLPSANVSKNIMSSGARPPSRFGTSAPGVGTSALPRPASRLPTSNTTGTSSAGASKARGVKLGDTNASLRGGAVARRAF</sequence>
<feature type="region of interest" description="Disordered" evidence="1">
    <location>
        <begin position="78"/>
        <end position="97"/>
    </location>
</feature>
<feature type="compositionally biased region" description="Polar residues" evidence="1">
    <location>
        <begin position="497"/>
        <end position="507"/>
    </location>
</feature>
<dbReference type="OMA" id="RARTIGH"/>
<dbReference type="OrthoDB" id="3266894at2759"/>
<feature type="region of interest" description="Disordered" evidence="1">
    <location>
        <begin position="27"/>
        <end position="60"/>
    </location>
</feature>
<accession>A0A1C7LNR0</accession>
<feature type="compositionally biased region" description="Low complexity" evidence="1">
    <location>
        <begin position="78"/>
        <end position="92"/>
    </location>
</feature>
<dbReference type="Proteomes" id="UP000092993">
    <property type="component" value="Unassembled WGS sequence"/>
</dbReference>
<evidence type="ECO:0000313" key="2">
    <source>
        <dbReference type="EMBL" id="OBZ66250.1"/>
    </source>
</evidence>
<proteinExistence type="predicted"/>
<keyword evidence="3" id="KW-1185">Reference proteome</keyword>
<evidence type="ECO:0000313" key="3">
    <source>
        <dbReference type="Proteomes" id="UP000092993"/>
    </source>
</evidence>
<comment type="caution">
    <text evidence="2">The sequence shown here is derived from an EMBL/GenBank/DDBJ whole genome shotgun (WGS) entry which is preliminary data.</text>
</comment>
<gene>
    <name evidence="2" type="ORF">A0H81_13749</name>
</gene>
<feature type="region of interest" description="Disordered" evidence="1">
    <location>
        <begin position="279"/>
        <end position="301"/>
    </location>
</feature>
<feature type="compositionally biased region" description="Low complexity" evidence="1">
    <location>
        <begin position="537"/>
        <end position="549"/>
    </location>
</feature>
<dbReference type="STRING" id="5627.A0A1C7LNR0"/>